<name>A0A815VWB6_ADIRI</name>
<sequence length="496" mass="56781">MAKFESPAVVRRKLQVDFGEDTPTEACIKRTFERFCETVNKHNVRYWSEDNPHATIETVMNSPKLNVWCAMSRTHLIGPFFFEGDTVNGEKYLSMLQNFFLPEVRRLHKVRSVFFQQDGAPPHFAVDVRQYLDHQFPQRWIGRGGPIRWAPRSPDLTPLDFFLWGHLKNIVYKTPVKDLTELRRRINNEIESISKETLCNVFFNIVKRMHLCVQSDGFYRVYTNTDEAELLIAYGLNYVKSQGSLPIISDYFNYVQSSRFFVARERCEFISRLLNSNVVATKGTLKHDYNIKTLGKRKHLKEVVLPTDKPSSATVIEKKFVRSQSSSSERSQSSAYERAISSFAKKQKTSKSIKKQKQQQKVKARVEKAVAISELHTISSWDATDTINKKNSTPEKTNKSNTNRLPMINRSTPIINRLRTKPNGRNDATSSSSVLSSSHVVATNTKSKNKQTAYSNKRSHLSDDENSPPSQGSSTLATAKSTKSKNCDKKSKRVKY</sequence>
<accession>A0A815VWB6</accession>
<evidence type="ECO:0000313" key="2">
    <source>
        <dbReference type="EMBL" id="CAF1537384.1"/>
    </source>
</evidence>
<dbReference type="PANTHER" id="PTHR47326">
    <property type="entry name" value="TRANSPOSABLE ELEMENT TC3 TRANSPOSASE-LIKE PROTEIN"/>
    <property type="match status" value="1"/>
</dbReference>
<dbReference type="OrthoDB" id="7902892at2759"/>
<dbReference type="PANTHER" id="PTHR47326:SF1">
    <property type="entry name" value="HTH PSQ-TYPE DOMAIN-CONTAINING PROTEIN"/>
    <property type="match status" value="1"/>
</dbReference>
<dbReference type="InterPro" id="IPR036397">
    <property type="entry name" value="RNaseH_sf"/>
</dbReference>
<dbReference type="GO" id="GO:0003676">
    <property type="term" value="F:nucleic acid binding"/>
    <property type="evidence" value="ECO:0007669"/>
    <property type="project" value="InterPro"/>
</dbReference>
<feature type="compositionally biased region" description="Polar residues" evidence="1">
    <location>
        <begin position="399"/>
        <end position="414"/>
    </location>
</feature>
<evidence type="ECO:0000313" key="3">
    <source>
        <dbReference type="Proteomes" id="UP000663852"/>
    </source>
</evidence>
<comment type="caution">
    <text evidence="2">The sequence shown here is derived from an EMBL/GenBank/DDBJ whole genome shotgun (WGS) entry which is preliminary data.</text>
</comment>
<dbReference type="EMBL" id="CAJNOJ010000988">
    <property type="protein sequence ID" value="CAF1537384.1"/>
    <property type="molecule type" value="Genomic_DNA"/>
</dbReference>
<proteinExistence type="predicted"/>
<dbReference type="Proteomes" id="UP000663852">
    <property type="component" value="Unassembled WGS sequence"/>
</dbReference>
<gene>
    <name evidence="2" type="ORF">EDS130_LOCUS45054</name>
</gene>
<evidence type="ECO:0000256" key="1">
    <source>
        <dbReference type="SAM" id="MobiDB-lite"/>
    </source>
</evidence>
<feature type="compositionally biased region" description="Low complexity" evidence="1">
    <location>
        <begin position="430"/>
        <end position="441"/>
    </location>
</feature>
<dbReference type="AlphaFoldDB" id="A0A815VWB6"/>
<reference evidence="2" key="1">
    <citation type="submission" date="2021-02" db="EMBL/GenBank/DDBJ databases">
        <authorList>
            <person name="Nowell W R."/>
        </authorList>
    </citation>
    <scope>NUCLEOTIDE SEQUENCE</scope>
</reference>
<dbReference type="Gene3D" id="3.30.420.10">
    <property type="entry name" value="Ribonuclease H-like superfamily/Ribonuclease H"/>
    <property type="match status" value="1"/>
</dbReference>
<protein>
    <recommendedName>
        <fullName evidence="4">Transposable element Tc3 transposase</fullName>
    </recommendedName>
</protein>
<feature type="region of interest" description="Disordered" evidence="1">
    <location>
        <begin position="385"/>
        <end position="496"/>
    </location>
</feature>
<feature type="compositionally biased region" description="Polar residues" evidence="1">
    <location>
        <begin position="442"/>
        <end position="456"/>
    </location>
</feature>
<organism evidence="2 3">
    <name type="scientific">Adineta ricciae</name>
    <name type="common">Rotifer</name>
    <dbReference type="NCBI Taxonomy" id="249248"/>
    <lineage>
        <taxon>Eukaryota</taxon>
        <taxon>Metazoa</taxon>
        <taxon>Spiralia</taxon>
        <taxon>Gnathifera</taxon>
        <taxon>Rotifera</taxon>
        <taxon>Eurotatoria</taxon>
        <taxon>Bdelloidea</taxon>
        <taxon>Adinetida</taxon>
        <taxon>Adinetidae</taxon>
        <taxon>Adineta</taxon>
    </lineage>
</organism>
<evidence type="ECO:0008006" key="4">
    <source>
        <dbReference type="Google" id="ProtNLM"/>
    </source>
</evidence>